<keyword evidence="7 11" id="KW-0408">Iron</keyword>
<evidence type="ECO:0000256" key="5">
    <source>
        <dbReference type="ARBA" id="ARBA00012927"/>
    </source>
</evidence>
<reference evidence="12" key="1">
    <citation type="submission" date="2024-02" db="EMBL/GenBank/DDBJ databases">
        <authorList>
            <consortium name="Clinical and Environmental Microbiology Branch: Whole genome sequencing antimicrobial resistance pathogens in the healthcare setting"/>
        </authorList>
    </citation>
    <scope>NUCLEOTIDE SEQUENCE</scope>
    <source>
        <strain evidence="12">2021GO-0154</strain>
    </source>
</reference>
<protein>
    <recommendedName>
        <fullName evidence="6 11">Mannonate dehydratase</fullName>
        <ecNumber evidence="5 11">4.2.1.8</ecNumber>
    </recommendedName>
    <alternativeName>
        <fullName evidence="10 11">D-mannonate hydro-lyase</fullName>
    </alternativeName>
</protein>
<dbReference type="InterPro" id="IPR036237">
    <property type="entry name" value="Xyl_isomerase-like_sf"/>
</dbReference>
<comment type="similarity">
    <text evidence="4 11">Belongs to the mannonate dehydratase family.</text>
</comment>
<comment type="catalytic activity">
    <reaction evidence="1 11">
        <text>D-mannonate = 2-dehydro-3-deoxy-D-gluconate + H2O</text>
        <dbReference type="Rhea" id="RHEA:20097"/>
        <dbReference type="ChEBI" id="CHEBI:15377"/>
        <dbReference type="ChEBI" id="CHEBI:17767"/>
        <dbReference type="ChEBI" id="CHEBI:57990"/>
        <dbReference type="EC" id="4.2.1.8"/>
    </reaction>
</comment>
<dbReference type="FunFam" id="3.20.20.150:FF:000010">
    <property type="entry name" value="Mannonate dehydratase"/>
    <property type="match status" value="1"/>
</dbReference>
<dbReference type="Gene3D" id="3.20.20.150">
    <property type="entry name" value="Divalent-metal-dependent TIM barrel enzymes"/>
    <property type="match status" value="1"/>
</dbReference>
<evidence type="ECO:0000256" key="10">
    <source>
        <dbReference type="ARBA" id="ARBA00033474"/>
    </source>
</evidence>
<dbReference type="PANTHER" id="PTHR30387">
    <property type="entry name" value="MANNONATE DEHYDRATASE"/>
    <property type="match status" value="1"/>
</dbReference>
<evidence type="ECO:0000256" key="7">
    <source>
        <dbReference type="ARBA" id="ARBA00023004"/>
    </source>
</evidence>
<dbReference type="InterPro" id="IPR004628">
    <property type="entry name" value="Man_deHydtase"/>
</dbReference>
<name>A0AAI9GFS2_PROST</name>
<keyword evidence="8 11" id="KW-0464">Manganese</keyword>
<dbReference type="NCBIfam" id="NF003027">
    <property type="entry name" value="PRK03906.1"/>
    <property type="match status" value="1"/>
</dbReference>
<evidence type="ECO:0000256" key="8">
    <source>
        <dbReference type="ARBA" id="ARBA00023211"/>
    </source>
</evidence>
<dbReference type="EC" id="4.2.1.8" evidence="5 11"/>
<dbReference type="PIRSF" id="PIRSF016049">
    <property type="entry name" value="Man_dehyd"/>
    <property type="match status" value="1"/>
</dbReference>
<organism evidence="12">
    <name type="scientific">Providencia stuartii</name>
    <dbReference type="NCBI Taxonomy" id="588"/>
    <lineage>
        <taxon>Bacteria</taxon>
        <taxon>Pseudomonadati</taxon>
        <taxon>Pseudomonadota</taxon>
        <taxon>Gammaproteobacteria</taxon>
        <taxon>Enterobacterales</taxon>
        <taxon>Morganellaceae</taxon>
        <taxon>Providencia</taxon>
    </lineage>
</organism>
<dbReference type="GO" id="GO:0030145">
    <property type="term" value="F:manganese ion binding"/>
    <property type="evidence" value="ECO:0007669"/>
    <property type="project" value="TreeGrafter"/>
</dbReference>
<keyword evidence="9 11" id="KW-0456">Lyase</keyword>
<evidence type="ECO:0000256" key="9">
    <source>
        <dbReference type="ARBA" id="ARBA00023239"/>
    </source>
</evidence>
<evidence type="ECO:0000256" key="11">
    <source>
        <dbReference type="HAMAP-Rule" id="MF_00106"/>
    </source>
</evidence>
<comment type="cofactor">
    <cofactor evidence="11">
        <name>Fe(2+)</name>
        <dbReference type="ChEBI" id="CHEBI:29033"/>
    </cofactor>
    <cofactor evidence="11">
        <name>Mn(2+)</name>
        <dbReference type="ChEBI" id="CHEBI:29035"/>
    </cofactor>
</comment>
<dbReference type="GO" id="GO:0042840">
    <property type="term" value="P:D-glucuronate catabolic process"/>
    <property type="evidence" value="ECO:0007669"/>
    <property type="project" value="TreeGrafter"/>
</dbReference>
<evidence type="ECO:0000256" key="4">
    <source>
        <dbReference type="ARBA" id="ARBA00007389"/>
    </source>
</evidence>
<comment type="caution">
    <text evidence="12">The sequence shown here is derived from an EMBL/GenBank/DDBJ whole genome shotgun (WGS) entry which is preliminary data.</text>
</comment>
<dbReference type="AlphaFoldDB" id="A0AAI9GFS2"/>
<evidence type="ECO:0000256" key="1">
    <source>
        <dbReference type="ARBA" id="ARBA00001794"/>
    </source>
</evidence>
<sequence length="395" mass="45409">MKQTWRWYGPDDSVSLSDIRQAGATGVVTALHHIPNGEVWSVDEIQKRKDLIEANQLEWAVVESIPIHEDIKTQTGDYDRLIANYQQSMRNLASCGIRTVCYNFMPILDWTRTDLEYELPDGSKALRFDQIAFAVFDIYLLQRENAQQDYSAEEQIQAKQRFELMSNEEKQKLVNNIIAGLPGAEEKYTLEQFRQHLKRYANIDRNKLREHFAYFLKKIIPVAEEIGMKMAVHPDDPPRPILGLPRIVSTIEDMQWIADTVDSDANGYTMCTGSYGVRADNDLVNMIRVFGSRIYFLHLRSTLREENPNTFHEAAHLAGDVDMYKVICAVAEEEHRRLQNDSGELIPMRPDHGHQILDDLKKKTNPGYSAIGRLKGLAELRGLELGIHRAFYSKK</sequence>
<comment type="pathway">
    <text evidence="3 11">Carbohydrate metabolism; pentose and glucuronate interconversion.</text>
</comment>
<dbReference type="PANTHER" id="PTHR30387:SF2">
    <property type="entry name" value="MANNONATE DEHYDRATASE"/>
    <property type="match status" value="1"/>
</dbReference>
<gene>
    <name evidence="11 12" type="primary">uxuA</name>
    <name evidence="12" type="ORF">RG298_001864</name>
</gene>
<dbReference type="HAMAP" id="MF_00106">
    <property type="entry name" value="UxuA"/>
    <property type="match status" value="1"/>
</dbReference>
<accession>A0AAI9GFS2</accession>
<evidence type="ECO:0000256" key="3">
    <source>
        <dbReference type="ARBA" id="ARBA00004892"/>
    </source>
</evidence>
<comment type="function">
    <text evidence="2 11">Catalyzes the dehydration of D-mannonate.</text>
</comment>
<dbReference type="GO" id="GO:0008198">
    <property type="term" value="F:ferrous iron binding"/>
    <property type="evidence" value="ECO:0007669"/>
    <property type="project" value="TreeGrafter"/>
</dbReference>
<dbReference type="NCBIfam" id="TIGR00695">
    <property type="entry name" value="uxuA"/>
    <property type="match status" value="1"/>
</dbReference>
<proteinExistence type="inferred from homology"/>
<evidence type="ECO:0000313" key="12">
    <source>
        <dbReference type="EMBL" id="EMJ5134152.1"/>
    </source>
</evidence>
<dbReference type="GO" id="GO:0008927">
    <property type="term" value="F:mannonate dehydratase activity"/>
    <property type="evidence" value="ECO:0007669"/>
    <property type="project" value="UniProtKB-UniRule"/>
</dbReference>
<evidence type="ECO:0000256" key="6">
    <source>
        <dbReference type="ARBA" id="ARBA00016339"/>
    </source>
</evidence>
<dbReference type="EMBL" id="ABMABF030000005">
    <property type="protein sequence ID" value="EMJ5134152.1"/>
    <property type="molecule type" value="Genomic_DNA"/>
</dbReference>
<evidence type="ECO:0000256" key="2">
    <source>
        <dbReference type="ARBA" id="ARBA00002713"/>
    </source>
</evidence>
<dbReference type="Pfam" id="PF03786">
    <property type="entry name" value="UxuA"/>
    <property type="match status" value="1"/>
</dbReference>
<dbReference type="SUPFAM" id="SSF51658">
    <property type="entry name" value="Xylose isomerase-like"/>
    <property type="match status" value="1"/>
</dbReference>